<reference evidence="1" key="1">
    <citation type="journal article" date="2021" name="Proc. Natl. Acad. Sci. U.S.A.">
        <title>A Catalog of Tens of Thousands of Viruses from Human Metagenomes Reveals Hidden Associations with Chronic Diseases.</title>
        <authorList>
            <person name="Tisza M.J."/>
            <person name="Buck C.B."/>
        </authorList>
    </citation>
    <scope>NUCLEOTIDE SEQUENCE</scope>
    <source>
        <strain evidence="1">CtkfK18</strain>
    </source>
</reference>
<name>A0A8S5VGU1_9CAUD</name>
<evidence type="ECO:0000313" key="1">
    <source>
        <dbReference type="EMBL" id="DAG05835.1"/>
    </source>
</evidence>
<sequence>MSIFNSISEELSYELSFIEDTEKDYDSYLAVSNESIKLNVYLYDSIGLEDFKDTIKKGAKYIWSLLVKACIGVSNIWRRLIHFITMSKSVLVLKSVDEELKTYEVAHPEIVDENKAFWAGIDFDLMPVATEDVNQGPIEAHLSNTALYRILLLAAVIQPSSDFKKTYSDLTKHVEMKDAINKIINKVNASKAVLLPNSRSVFDLIKVQSSPLENLADQLRRLTESPNINTDVINDWFNSSEIDNSDEYKSMMNVKNLYKKVFPNKDKGVDFIESKLMRVKDANTKNYINKKYKALLLTVMTNIENTFLHRDTQNIIKIYENVKSSIVPVFNKIIKNDANEYNKEVINILKHWVEFINANNLVLSKVGYEIGDLRKSIKNMG</sequence>
<accession>A0A8S5VGU1</accession>
<protein>
    <submittedName>
        <fullName evidence="1">Uncharacterized protein</fullName>
    </submittedName>
</protein>
<dbReference type="EMBL" id="BK016265">
    <property type="protein sequence ID" value="DAG05835.1"/>
    <property type="molecule type" value="Genomic_DNA"/>
</dbReference>
<organism evidence="1">
    <name type="scientific">Myoviridae sp. ctkfK18</name>
    <dbReference type="NCBI Taxonomy" id="2825165"/>
    <lineage>
        <taxon>Viruses</taxon>
        <taxon>Duplodnaviria</taxon>
        <taxon>Heunggongvirae</taxon>
        <taxon>Uroviricota</taxon>
        <taxon>Caudoviricetes</taxon>
    </lineage>
</organism>
<proteinExistence type="predicted"/>